<feature type="non-terminal residue" evidence="1">
    <location>
        <position position="1"/>
    </location>
</feature>
<dbReference type="EMBL" id="HACG01015420">
    <property type="protein sequence ID" value="CEK62285.1"/>
    <property type="molecule type" value="Transcribed_RNA"/>
</dbReference>
<sequence>ANILEELVTFADDEDSSSASWSLSIILRLCEQEIMRPALGSAGVITLLVKLMKSDRSHVNKVWTLNALCLCTKEA</sequence>
<gene>
    <name evidence="1" type="primary">ORF44743</name>
</gene>
<feature type="non-terminal residue" evidence="1">
    <location>
        <position position="75"/>
    </location>
</feature>
<dbReference type="AlphaFoldDB" id="A0A0B6Z3J1"/>
<name>A0A0B6Z3J1_9EUPU</name>
<dbReference type="InterPro" id="IPR011989">
    <property type="entry name" value="ARM-like"/>
</dbReference>
<dbReference type="SUPFAM" id="SSF48371">
    <property type="entry name" value="ARM repeat"/>
    <property type="match status" value="1"/>
</dbReference>
<dbReference type="Gene3D" id="1.25.10.10">
    <property type="entry name" value="Leucine-rich Repeat Variant"/>
    <property type="match status" value="1"/>
</dbReference>
<proteinExistence type="predicted"/>
<accession>A0A0B6Z3J1</accession>
<reference evidence="1" key="1">
    <citation type="submission" date="2014-12" db="EMBL/GenBank/DDBJ databases">
        <title>Insight into the proteome of Arion vulgaris.</title>
        <authorList>
            <person name="Aradska J."/>
            <person name="Bulat T."/>
            <person name="Smidak R."/>
            <person name="Sarate P."/>
            <person name="Gangsoo J."/>
            <person name="Sialana F."/>
            <person name="Bilban M."/>
            <person name="Lubec G."/>
        </authorList>
    </citation>
    <scope>NUCLEOTIDE SEQUENCE</scope>
    <source>
        <tissue evidence="1">Skin</tissue>
    </source>
</reference>
<evidence type="ECO:0000313" key="1">
    <source>
        <dbReference type="EMBL" id="CEK62285.1"/>
    </source>
</evidence>
<dbReference type="InterPro" id="IPR016024">
    <property type="entry name" value="ARM-type_fold"/>
</dbReference>
<protein>
    <submittedName>
        <fullName evidence="1">Uncharacterized protein</fullName>
    </submittedName>
</protein>
<organism evidence="1">
    <name type="scientific">Arion vulgaris</name>
    <dbReference type="NCBI Taxonomy" id="1028688"/>
    <lineage>
        <taxon>Eukaryota</taxon>
        <taxon>Metazoa</taxon>
        <taxon>Spiralia</taxon>
        <taxon>Lophotrochozoa</taxon>
        <taxon>Mollusca</taxon>
        <taxon>Gastropoda</taxon>
        <taxon>Heterobranchia</taxon>
        <taxon>Euthyneura</taxon>
        <taxon>Panpulmonata</taxon>
        <taxon>Eupulmonata</taxon>
        <taxon>Stylommatophora</taxon>
        <taxon>Helicina</taxon>
        <taxon>Arionoidea</taxon>
        <taxon>Arionidae</taxon>
        <taxon>Arion</taxon>
    </lineage>
</organism>